<evidence type="ECO:0000313" key="3">
    <source>
        <dbReference type="EMBL" id="MQT13040.1"/>
    </source>
</evidence>
<keyword evidence="1" id="KW-0732">Signal</keyword>
<name>A0A6A7Y1U7_9HYPH</name>
<proteinExistence type="predicted"/>
<evidence type="ECO:0000259" key="2">
    <source>
        <dbReference type="Pfam" id="PF13449"/>
    </source>
</evidence>
<dbReference type="InterPro" id="IPR014567">
    <property type="entry name" value="UCP031900"/>
</dbReference>
<dbReference type="Proteomes" id="UP000332515">
    <property type="component" value="Unassembled WGS sequence"/>
</dbReference>
<dbReference type="InterPro" id="IPR027372">
    <property type="entry name" value="Phytase-like_dom"/>
</dbReference>
<dbReference type="EMBL" id="VWNA01000001">
    <property type="protein sequence ID" value="MQT13040.1"/>
    <property type="molecule type" value="Genomic_DNA"/>
</dbReference>
<dbReference type="PIRSF" id="PIRSF031900">
    <property type="entry name" value="UCP031900"/>
    <property type="match status" value="1"/>
</dbReference>
<keyword evidence="4" id="KW-1185">Reference proteome</keyword>
<feature type="domain" description="Phytase-like" evidence="2">
    <location>
        <begin position="71"/>
        <end position="319"/>
    </location>
</feature>
<protein>
    <recommendedName>
        <fullName evidence="2">Phytase-like domain-containing protein</fullName>
    </recommendedName>
</protein>
<dbReference type="AlphaFoldDB" id="A0A6A7Y1U7"/>
<evidence type="ECO:0000313" key="4">
    <source>
        <dbReference type="Proteomes" id="UP000332515"/>
    </source>
</evidence>
<reference evidence="3 4" key="1">
    <citation type="submission" date="2019-09" db="EMBL/GenBank/DDBJ databases">
        <title>Segnochrobactrum spirostomi gen. nov., sp. nov., isolated from the ciliate Spirostomum cf. yagiui and description of a novel family, Segnochrobactraceae fam. nov. within the order Rhizobiales of the class Alphaproteobacteria.</title>
        <authorList>
            <person name="Akter S."/>
            <person name="Shazib S.U.A."/>
            <person name="Shin M.K."/>
        </authorList>
    </citation>
    <scope>NUCLEOTIDE SEQUENCE [LARGE SCALE GENOMIC DNA]</scope>
    <source>
        <strain evidence="3 4">Sp-1</strain>
    </source>
</reference>
<sequence length="346" mass="36328">MRTGRTVPRAGLLGLAVLALVGGAVPAVAEPVPVTVSATPIDHFALSDPSRTRFGVLDFRGGLVLTPSDSRFSSLSGLVLGSDGRAMLAVSDFGLWVAGTITEDARGRPTGLDDVVVAAMLGPDGKPLGKRRGDAEAIVRLSRDAVLVSLEGTSLARFAGDPPFDARAAFVPRPPNLVRLPRNLGIEALAAAPAGSPLAGRIVAFGERAGADGLHPGAMLDDGRWRPIALVGHDNFAVTDAAFLPGGDLLVLERRYDRPLGLYMRLRRIGVDDLRGSAPVDGPILTEADFGDEIDNMEGLAVHVTPAGETLLTFVSDDNRSIFQRTLILRFALSTPMPRARPQTGG</sequence>
<dbReference type="Pfam" id="PF13449">
    <property type="entry name" value="Phytase-like"/>
    <property type="match status" value="1"/>
</dbReference>
<comment type="caution">
    <text evidence="3">The sequence shown here is derived from an EMBL/GenBank/DDBJ whole genome shotgun (WGS) entry which is preliminary data.</text>
</comment>
<organism evidence="3 4">
    <name type="scientific">Segnochrobactrum spirostomi</name>
    <dbReference type="NCBI Taxonomy" id="2608987"/>
    <lineage>
        <taxon>Bacteria</taxon>
        <taxon>Pseudomonadati</taxon>
        <taxon>Pseudomonadota</taxon>
        <taxon>Alphaproteobacteria</taxon>
        <taxon>Hyphomicrobiales</taxon>
        <taxon>Segnochrobactraceae</taxon>
        <taxon>Segnochrobactrum</taxon>
    </lineage>
</organism>
<evidence type="ECO:0000256" key="1">
    <source>
        <dbReference type="SAM" id="SignalP"/>
    </source>
</evidence>
<gene>
    <name evidence="3" type="ORF">F0357_10345</name>
</gene>
<feature type="chain" id="PRO_5025337128" description="Phytase-like domain-containing protein" evidence="1">
    <location>
        <begin position="30"/>
        <end position="346"/>
    </location>
</feature>
<feature type="signal peptide" evidence="1">
    <location>
        <begin position="1"/>
        <end position="29"/>
    </location>
</feature>
<accession>A0A6A7Y1U7</accession>